<evidence type="ECO:0000256" key="2">
    <source>
        <dbReference type="ARBA" id="ARBA00022823"/>
    </source>
</evidence>
<dbReference type="HAMAP" id="MF_00272">
    <property type="entry name" value="GcvH"/>
    <property type="match status" value="1"/>
</dbReference>
<evidence type="ECO:0000313" key="6">
    <source>
        <dbReference type="Proteomes" id="UP001595916"/>
    </source>
</evidence>
<dbReference type="SUPFAM" id="SSF51230">
    <property type="entry name" value="Single hybrid motif"/>
    <property type="match status" value="1"/>
</dbReference>
<protein>
    <recommendedName>
        <fullName evidence="3">Glycine cleavage system H protein</fullName>
    </recommendedName>
</protein>
<dbReference type="Gene3D" id="2.40.50.100">
    <property type="match status" value="1"/>
</dbReference>
<dbReference type="InterPro" id="IPR033753">
    <property type="entry name" value="GCV_H/Fam206"/>
</dbReference>
<feature type="domain" description="Lipoyl-binding" evidence="4">
    <location>
        <begin position="22"/>
        <end position="103"/>
    </location>
</feature>
<comment type="function">
    <text evidence="3">The glycine cleavage system catalyzes the degradation of glycine. The H protein shuttles the methylamine group of glycine from the P protein to the T protein.</text>
</comment>
<dbReference type="PANTHER" id="PTHR11715">
    <property type="entry name" value="GLYCINE CLEAVAGE SYSTEM H PROTEIN"/>
    <property type="match status" value="1"/>
</dbReference>
<comment type="caution">
    <text evidence="5">The sequence shown here is derived from an EMBL/GenBank/DDBJ whole genome shotgun (WGS) entry which is preliminary data.</text>
</comment>
<dbReference type="PROSITE" id="PS50968">
    <property type="entry name" value="BIOTINYL_LIPOYL"/>
    <property type="match status" value="1"/>
</dbReference>
<dbReference type="InterPro" id="IPR000089">
    <property type="entry name" value="Biotin_lipoyl"/>
</dbReference>
<dbReference type="PANTHER" id="PTHR11715:SF3">
    <property type="entry name" value="GLYCINE CLEAVAGE SYSTEM H PROTEIN-RELATED"/>
    <property type="match status" value="1"/>
</dbReference>
<evidence type="ECO:0000256" key="1">
    <source>
        <dbReference type="ARBA" id="ARBA00009249"/>
    </source>
</evidence>
<comment type="cofactor">
    <cofactor evidence="3">
        <name>(R)-lipoate</name>
        <dbReference type="ChEBI" id="CHEBI:83088"/>
    </cofactor>
    <text evidence="3">Binds 1 lipoyl cofactor covalently.</text>
</comment>
<keyword evidence="6" id="KW-1185">Reference proteome</keyword>
<sequence>MKIEKGLLYTQDHEWIKVEGDSALIGITDFAQSHLGDIVYVELPGEGEEFGKGEAFASVESVKTAADVNMPAGGTVEEVNEALSDDPALVNSDCYANWMIKIALSDAGDLDGLMSPEAYEEFASKEE</sequence>
<reference evidence="6" key="1">
    <citation type="journal article" date="2019" name="Int. J. Syst. Evol. Microbiol.">
        <title>The Global Catalogue of Microorganisms (GCM) 10K type strain sequencing project: providing services to taxonomists for standard genome sequencing and annotation.</title>
        <authorList>
            <consortium name="The Broad Institute Genomics Platform"/>
            <consortium name="The Broad Institute Genome Sequencing Center for Infectious Disease"/>
            <person name="Wu L."/>
            <person name="Ma J."/>
        </authorList>
    </citation>
    <scope>NUCLEOTIDE SEQUENCE [LARGE SCALE GENOMIC DNA]</scope>
    <source>
        <strain evidence="6">CCUG 46385</strain>
    </source>
</reference>
<gene>
    <name evidence="3 5" type="primary">gcvH</name>
    <name evidence="5" type="ORF">ACFO4R_05020</name>
</gene>
<dbReference type="PROSITE" id="PS00189">
    <property type="entry name" value="LIPOYL"/>
    <property type="match status" value="1"/>
</dbReference>
<accession>A0ABV9QJS2</accession>
<dbReference type="RefSeq" id="WP_379787944.1">
    <property type="nucleotide sequence ID" value="NZ_JBHSHL010000014.1"/>
</dbReference>
<dbReference type="NCBIfam" id="NF002270">
    <property type="entry name" value="PRK01202.1"/>
    <property type="match status" value="1"/>
</dbReference>
<evidence type="ECO:0000313" key="5">
    <source>
        <dbReference type="EMBL" id="MFC4804439.1"/>
    </source>
</evidence>
<keyword evidence="2 3" id="KW-0450">Lipoyl</keyword>
<evidence type="ECO:0000259" key="4">
    <source>
        <dbReference type="PROSITE" id="PS50968"/>
    </source>
</evidence>
<proteinExistence type="inferred from homology"/>
<dbReference type="CDD" id="cd06848">
    <property type="entry name" value="GCS_H"/>
    <property type="match status" value="1"/>
</dbReference>
<feature type="modified residue" description="N6-lipoyllysine" evidence="3">
    <location>
        <position position="63"/>
    </location>
</feature>
<dbReference type="EMBL" id="JBHSHL010000014">
    <property type="protein sequence ID" value="MFC4804439.1"/>
    <property type="molecule type" value="Genomic_DNA"/>
</dbReference>
<comment type="subunit">
    <text evidence="3">The glycine cleavage system is composed of four proteins: P, T, L and H.</text>
</comment>
<dbReference type="InterPro" id="IPR017453">
    <property type="entry name" value="GCV_H_sub"/>
</dbReference>
<organism evidence="5 6">
    <name type="scientific">Filifactor villosus</name>
    <dbReference type="NCBI Taxonomy" id="29374"/>
    <lineage>
        <taxon>Bacteria</taxon>
        <taxon>Bacillati</taxon>
        <taxon>Bacillota</taxon>
        <taxon>Clostridia</taxon>
        <taxon>Peptostreptococcales</taxon>
        <taxon>Filifactoraceae</taxon>
        <taxon>Filifactor</taxon>
    </lineage>
</organism>
<dbReference type="NCBIfam" id="TIGR00527">
    <property type="entry name" value="gcvH"/>
    <property type="match status" value="1"/>
</dbReference>
<comment type="similarity">
    <text evidence="1 3">Belongs to the GcvH family.</text>
</comment>
<dbReference type="Proteomes" id="UP001595916">
    <property type="component" value="Unassembled WGS sequence"/>
</dbReference>
<dbReference type="Pfam" id="PF01597">
    <property type="entry name" value="GCV_H"/>
    <property type="match status" value="1"/>
</dbReference>
<dbReference type="InterPro" id="IPR003016">
    <property type="entry name" value="2-oxoA_DH_lipoyl-BS"/>
</dbReference>
<dbReference type="InterPro" id="IPR011053">
    <property type="entry name" value="Single_hybrid_motif"/>
</dbReference>
<dbReference type="InterPro" id="IPR002930">
    <property type="entry name" value="GCV_H"/>
</dbReference>
<evidence type="ECO:0000256" key="3">
    <source>
        <dbReference type="HAMAP-Rule" id="MF_00272"/>
    </source>
</evidence>
<name>A0ABV9QJS2_9FIRM</name>